<dbReference type="InterPro" id="IPR050309">
    <property type="entry name" value="Type-B_Carboxylest/Lipase"/>
</dbReference>
<dbReference type="PANTHER" id="PTHR11559">
    <property type="entry name" value="CARBOXYLESTERASE"/>
    <property type="match status" value="1"/>
</dbReference>
<keyword evidence="2" id="KW-0378">Hydrolase</keyword>
<proteinExistence type="predicted"/>
<dbReference type="Pfam" id="PF00135">
    <property type="entry name" value="COesterase"/>
    <property type="match status" value="1"/>
</dbReference>
<dbReference type="Proteomes" id="UP000235786">
    <property type="component" value="Unassembled WGS sequence"/>
</dbReference>
<accession>A0A2J6RR10</accession>
<dbReference type="GO" id="GO:0016787">
    <property type="term" value="F:hydrolase activity"/>
    <property type="evidence" value="ECO:0007669"/>
    <property type="project" value="UniProtKB-KW"/>
</dbReference>
<sequence>MGSVSEILNPIIDHPKLSTSFRGIRHSISSPEQQVWQFRGIKYANVPARFSQSTLNETFPTPIYDAITYGPKCPQPQFPLRLEDGLIGLPPGVATHSEDNFDEYNCLNLNITTPAGANERSNLPVLIYIHGGGGFSGSNGDWWTDGGSIVKRSTEIAKPVVAVAINYRLSILGYIGSEELGAEYGEKNIGNQGLRDAYMAIKWIYHNIHAFGGSPNNLTIYGESHGSVIVDFLLHSTSQFPSHVTRAITQSGQVNTPTSYPKSLTEHNDLYTSLKTHLNISTLSELQAIPYPDLLAAYFKADPGASVGPTLLVDGHFLDENWKESSFQGTIMTGNTSNEECVLQSVCAWFPAQTPRPSFPSLVSNLTPVIGAATLNSILTAYGISDVLETEELIDKLLKLAADIIFCQPAQSHAATWKVKGNEVQQYIFTQNQPFSGPYKGKSAHSLDLAYLHGNPEIFSGTADPEGERKVQRAIQDAWVEFAYGEDGWGKSGKMRRFGPGEVLDELPEMAVREWSRGDAWKSWEGLSSEQLAALVGLSALFVGGHIGFETPS</sequence>
<gene>
    <name evidence="2" type="ORF">L207DRAFT_633888</name>
</gene>
<dbReference type="InterPro" id="IPR002018">
    <property type="entry name" value="CarbesteraseB"/>
</dbReference>
<name>A0A2J6RR10_HYAVF</name>
<protein>
    <submittedName>
        <fullName evidence="2">Alpha/beta-hydrolase</fullName>
    </submittedName>
</protein>
<dbReference type="AlphaFoldDB" id="A0A2J6RR10"/>
<dbReference type="Gene3D" id="3.40.50.1820">
    <property type="entry name" value="alpha/beta hydrolase"/>
    <property type="match status" value="1"/>
</dbReference>
<dbReference type="InterPro" id="IPR029058">
    <property type="entry name" value="AB_hydrolase_fold"/>
</dbReference>
<organism evidence="2 3">
    <name type="scientific">Hyaloscypha variabilis (strain UAMH 11265 / GT02V1 / F)</name>
    <name type="common">Meliniomyces variabilis</name>
    <dbReference type="NCBI Taxonomy" id="1149755"/>
    <lineage>
        <taxon>Eukaryota</taxon>
        <taxon>Fungi</taxon>
        <taxon>Dikarya</taxon>
        <taxon>Ascomycota</taxon>
        <taxon>Pezizomycotina</taxon>
        <taxon>Leotiomycetes</taxon>
        <taxon>Helotiales</taxon>
        <taxon>Hyaloscyphaceae</taxon>
        <taxon>Hyaloscypha</taxon>
        <taxon>Hyaloscypha variabilis</taxon>
    </lineage>
</organism>
<keyword evidence="3" id="KW-1185">Reference proteome</keyword>
<evidence type="ECO:0000313" key="3">
    <source>
        <dbReference type="Proteomes" id="UP000235786"/>
    </source>
</evidence>
<evidence type="ECO:0000259" key="1">
    <source>
        <dbReference type="Pfam" id="PF00135"/>
    </source>
</evidence>
<dbReference type="SUPFAM" id="SSF53474">
    <property type="entry name" value="alpha/beta-Hydrolases"/>
    <property type="match status" value="1"/>
</dbReference>
<reference evidence="2 3" key="1">
    <citation type="submission" date="2016-04" db="EMBL/GenBank/DDBJ databases">
        <title>A degradative enzymes factory behind the ericoid mycorrhizal symbiosis.</title>
        <authorList>
            <consortium name="DOE Joint Genome Institute"/>
            <person name="Martino E."/>
            <person name="Morin E."/>
            <person name="Grelet G."/>
            <person name="Kuo A."/>
            <person name="Kohler A."/>
            <person name="Daghino S."/>
            <person name="Barry K."/>
            <person name="Choi C."/>
            <person name="Cichocki N."/>
            <person name="Clum A."/>
            <person name="Copeland A."/>
            <person name="Hainaut M."/>
            <person name="Haridas S."/>
            <person name="Labutti K."/>
            <person name="Lindquist E."/>
            <person name="Lipzen A."/>
            <person name="Khouja H.-R."/>
            <person name="Murat C."/>
            <person name="Ohm R."/>
            <person name="Olson A."/>
            <person name="Spatafora J."/>
            <person name="Veneault-Fourrey C."/>
            <person name="Henrissat B."/>
            <person name="Grigoriev I."/>
            <person name="Martin F."/>
            <person name="Perotto S."/>
        </authorList>
    </citation>
    <scope>NUCLEOTIDE SEQUENCE [LARGE SCALE GENOMIC DNA]</scope>
    <source>
        <strain evidence="2 3">F</strain>
    </source>
</reference>
<dbReference type="OrthoDB" id="6846267at2759"/>
<dbReference type="EMBL" id="KZ613945">
    <property type="protein sequence ID" value="PMD40957.1"/>
    <property type="molecule type" value="Genomic_DNA"/>
</dbReference>
<feature type="domain" description="Carboxylesterase type B" evidence="1">
    <location>
        <begin position="21"/>
        <end position="486"/>
    </location>
</feature>
<evidence type="ECO:0000313" key="2">
    <source>
        <dbReference type="EMBL" id="PMD40957.1"/>
    </source>
</evidence>
<dbReference type="STRING" id="1149755.A0A2J6RR10"/>